<feature type="domain" description="ABC transporter" evidence="4">
    <location>
        <begin position="3"/>
        <end position="176"/>
    </location>
</feature>
<organism evidence="5 6">
    <name type="scientific">Halobacillus karajensis</name>
    <dbReference type="NCBI Taxonomy" id="195088"/>
    <lineage>
        <taxon>Bacteria</taxon>
        <taxon>Bacillati</taxon>
        <taxon>Bacillota</taxon>
        <taxon>Bacilli</taxon>
        <taxon>Bacillales</taxon>
        <taxon>Bacillaceae</taxon>
        <taxon>Halobacillus</taxon>
    </lineage>
</organism>
<dbReference type="CDD" id="cd03221">
    <property type="entry name" value="ABCF_EF-3"/>
    <property type="match status" value="2"/>
</dbReference>
<reference evidence="6" key="1">
    <citation type="submission" date="2014-03" db="EMBL/GenBank/DDBJ databases">
        <authorList>
            <person name="Urmite Genomes U."/>
        </authorList>
    </citation>
    <scope>NUCLEOTIDE SEQUENCE [LARGE SCALE GENOMIC DNA]</scope>
    <source>
        <strain evidence="6">HD-03</strain>
    </source>
</reference>
<dbReference type="InterPro" id="IPR051309">
    <property type="entry name" value="ABCF_ATPase"/>
</dbReference>
<protein>
    <submittedName>
        <fullName evidence="5">ABC transporter ATP-binding protein YheS</fullName>
    </submittedName>
</protein>
<gene>
    <name evidence="5" type="primary">yheS_4</name>
    <name evidence="5" type="ORF">BN983_03075</name>
</gene>
<evidence type="ECO:0000313" key="6">
    <source>
        <dbReference type="Proteomes" id="UP000028868"/>
    </source>
</evidence>
<dbReference type="AlphaFoldDB" id="A0A059NXZ1"/>
<evidence type="ECO:0000256" key="2">
    <source>
        <dbReference type="ARBA" id="ARBA00022840"/>
    </source>
</evidence>
<dbReference type="InterPro" id="IPR027417">
    <property type="entry name" value="P-loop_NTPase"/>
</dbReference>
<dbReference type="SMART" id="SM00382">
    <property type="entry name" value="AAA"/>
    <property type="match status" value="2"/>
</dbReference>
<sequence length="525" mass="60807">MKMRARNVHYQIGDRTLLNIPEIKIHEGERIGLVGRNGAGKSLLLQYLTGELDVKPQVDWHTTYGLMKQLNDSEWDSSMLSGGEKTLVKLDLLFKEGHSLLFLDEPTNNLDWSHIEELERKLLLHKGAYLIVSHDRKLLNRCCNKIWELEEGELNEYHGDYHFYEAQKALKLKQQYEKHEQYVKEKKRIEARIRQKQAQSKGMRKPPKRMGNSEWQLGKNKAAAQQKKVERVGKTLERRLERLEKQDKPMEWDQVKMEFAHVHPSHQKTIGVINDSVIKAGEKFLFRSPKLFLKTGSKTALIGENGTGKSTFIQHLLNTGEWVAQGVRIGYFHQALEDLPQQKNVYDFVSDGSDMSETTIRIILARLRFSADEMHKTLSQLSGGERVKLSLAKLIASGASLLVMDEPTNHLDLDAIQALESLVRDFPGTILYVTHDRTFIERTADQLWMIEKRELKPFNGTWIQWEEYSVHSPEADEEMYDRMALETRLSELISRLSMPGPKDCVEDLETEYNETLTKLKKLRNE</sequence>
<evidence type="ECO:0000256" key="3">
    <source>
        <dbReference type="SAM" id="MobiDB-lite"/>
    </source>
</evidence>
<keyword evidence="6" id="KW-1185">Reference proteome</keyword>
<dbReference type="GO" id="GO:0005524">
    <property type="term" value="F:ATP binding"/>
    <property type="evidence" value="ECO:0007669"/>
    <property type="project" value="UniProtKB-KW"/>
</dbReference>
<name>A0A059NXZ1_9BACI</name>
<evidence type="ECO:0000313" key="5">
    <source>
        <dbReference type="EMBL" id="CDQ24778.1"/>
    </source>
</evidence>
<evidence type="ECO:0000259" key="4">
    <source>
        <dbReference type="PROSITE" id="PS50893"/>
    </source>
</evidence>
<accession>A0A059NXZ1</accession>
<dbReference type="PROSITE" id="PS50893">
    <property type="entry name" value="ABC_TRANSPORTER_2"/>
    <property type="match status" value="2"/>
</dbReference>
<feature type="region of interest" description="Disordered" evidence="3">
    <location>
        <begin position="194"/>
        <end position="229"/>
    </location>
</feature>
<keyword evidence="2 5" id="KW-0067">ATP-binding</keyword>
<dbReference type="Proteomes" id="UP000028868">
    <property type="component" value="Unassembled WGS sequence"/>
</dbReference>
<dbReference type="Gene3D" id="3.40.50.300">
    <property type="entry name" value="P-loop containing nucleotide triphosphate hydrolases"/>
    <property type="match status" value="3"/>
</dbReference>
<dbReference type="PANTHER" id="PTHR42855:SF2">
    <property type="entry name" value="DRUG RESISTANCE ABC TRANSPORTER,ATP-BINDING PROTEIN"/>
    <property type="match status" value="1"/>
</dbReference>
<dbReference type="NCBIfam" id="NF000355">
    <property type="entry name" value="ribo_prot_ABC_F"/>
    <property type="match status" value="1"/>
</dbReference>
<dbReference type="SUPFAM" id="SSF52540">
    <property type="entry name" value="P-loop containing nucleoside triphosphate hydrolases"/>
    <property type="match status" value="2"/>
</dbReference>
<proteinExistence type="predicted"/>
<keyword evidence="1" id="KW-0547">Nucleotide-binding</keyword>
<evidence type="ECO:0000256" key="1">
    <source>
        <dbReference type="ARBA" id="ARBA00022741"/>
    </source>
</evidence>
<dbReference type="EMBL" id="CCDI010000004">
    <property type="protein sequence ID" value="CDQ24778.1"/>
    <property type="molecule type" value="Genomic_DNA"/>
</dbReference>
<dbReference type="InterPro" id="IPR003439">
    <property type="entry name" value="ABC_transporter-like_ATP-bd"/>
</dbReference>
<reference evidence="5 6" key="2">
    <citation type="submission" date="2014-05" db="EMBL/GenBank/DDBJ databases">
        <title>Draft genome sequence of Halobacillus karajensis HK-03.</title>
        <authorList>
            <person name="Khelaifia S."/>
            <person name="Croce O."/>
            <person name="Lagier J.C."/>
            <person name="Raoult D."/>
        </authorList>
    </citation>
    <scope>NUCLEOTIDE SEQUENCE [LARGE SCALE GENOMIC DNA]</scope>
    <source>
        <strain evidence="5 6">HD-03</strain>
    </source>
</reference>
<comment type="caution">
    <text evidence="5">The sequence shown here is derived from an EMBL/GenBank/DDBJ whole genome shotgun (WGS) entry which is preliminary data.</text>
</comment>
<dbReference type="GO" id="GO:0016887">
    <property type="term" value="F:ATP hydrolysis activity"/>
    <property type="evidence" value="ECO:0007669"/>
    <property type="project" value="InterPro"/>
</dbReference>
<dbReference type="PANTHER" id="PTHR42855">
    <property type="entry name" value="ABC TRANSPORTER ATP-BINDING SUBUNIT"/>
    <property type="match status" value="1"/>
</dbReference>
<dbReference type="PROSITE" id="PS00211">
    <property type="entry name" value="ABC_TRANSPORTER_1"/>
    <property type="match status" value="1"/>
</dbReference>
<feature type="domain" description="ABC transporter" evidence="4">
    <location>
        <begin position="270"/>
        <end position="477"/>
    </location>
</feature>
<dbReference type="InterPro" id="IPR003593">
    <property type="entry name" value="AAA+_ATPase"/>
</dbReference>
<dbReference type="InterPro" id="IPR017871">
    <property type="entry name" value="ABC_transporter-like_CS"/>
</dbReference>
<dbReference type="Pfam" id="PF00005">
    <property type="entry name" value="ABC_tran"/>
    <property type="match status" value="2"/>
</dbReference>